<accession>A0A1Q8I1S2</accession>
<reference evidence="1 2" key="1">
    <citation type="submission" date="2016-12" db="EMBL/GenBank/DDBJ databases">
        <title>Genomic comparison of strains in the 'Actinomyces naeslundii' group.</title>
        <authorList>
            <person name="Mughal S.R."/>
            <person name="Do T."/>
            <person name="Gilbert S.C."/>
            <person name="Witherden E.A."/>
            <person name="Didelot X."/>
            <person name="Beighton D."/>
        </authorList>
    </citation>
    <scope>NUCLEOTIDE SEQUENCE [LARGE SCALE GENOMIC DNA]</scope>
    <source>
        <strain evidence="1 2">S64C</strain>
    </source>
</reference>
<dbReference type="RefSeq" id="WP_075248982.1">
    <property type="nucleotide sequence ID" value="NZ_MSGO01000019.1"/>
</dbReference>
<name>A0A1Q8I1S2_9ACTO</name>
<protein>
    <submittedName>
        <fullName evidence="1">Uncharacterized protein</fullName>
    </submittedName>
</protein>
<evidence type="ECO:0000313" key="2">
    <source>
        <dbReference type="Proteomes" id="UP000185736"/>
    </source>
</evidence>
<organism evidence="1 2">
    <name type="scientific">Actinomyces oris</name>
    <dbReference type="NCBI Taxonomy" id="544580"/>
    <lineage>
        <taxon>Bacteria</taxon>
        <taxon>Bacillati</taxon>
        <taxon>Actinomycetota</taxon>
        <taxon>Actinomycetes</taxon>
        <taxon>Actinomycetales</taxon>
        <taxon>Actinomycetaceae</taxon>
        <taxon>Actinomyces</taxon>
    </lineage>
</organism>
<gene>
    <name evidence="1" type="ORF">BKH32_05340</name>
</gene>
<dbReference type="Proteomes" id="UP000185736">
    <property type="component" value="Unassembled WGS sequence"/>
</dbReference>
<sequence>MRLLVAAVGAIAALAAVDQLFLWMERRGWLYWRRRKRDPRGALLGPIDNVFNPAHEHVVEQQETEERLADIQAAAAPRRNRDVE</sequence>
<dbReference type="AlphaFoldDB" id="A0A1Q8I1S2"/>
<evidence type="ECO:0000313" key="1">
    <source>
        <dbReference type="EMBL" id="OLL15042.1"/>
    </source>
</evidence>
<comment type="caution">
    <text evidence="1">The sequence shown here is derived from an EMBL/GenBank/DDBJ whole genome shotgun (WGS) entry which is preliminary data.</text>
</comment>
<proteinExistence type="predicted"/>
<dbReference type="EMBL" id="MSGO01000019">
    <property type="protein sequence ID" value="OLL15042.1"/>
    <property type="molecule type" value="Genomic_DNA"/>
</dbReference>